<protein>
    <submittedName>
        <fullName evidence="1">Uncharacterized protein</fullName>
    </submittedName>
</protein>
<evidence type="ECO:0000313" key="1">
    <source>
        <dbReference type="Ensembl" id="ENSPNAP00000044062.1"/>
    </source>
</evidence>
<accession>A0AAR2J170</accession>
<dbReference type="Ensembl" id="ENSPNAT00000042959.1">
    <property type="protein sequence ID" value="ENSPNAP00000044062.1"/>
    <property type="gene ID" value="ENSPNAG00000036231.1"/>
</dbReference>
<dbReference type="AlphaFoldDB" id="A0AAR2J170"/>
<keyword evidence="2" id="KW-1185">Reference proteome</keyword>
<reference evidence="1 2" key="1">
    <citation type="submission" date="2020-10" db="EMBL/GenBank/DDBJ databases">
        <title>Pygocentrus nattereri (red-bellied piranha) genome, fPygNat1, primary haplotype.</title>
        <authorList>
            <person name="Myers G."/>
            <person name="Meyer A."/>
            <person name="Karagic N."/>
            <person name="Pippel M."/>
            <person name="Winkler S."/>
            <person name="Tracey A."/>
            <person name="Wood J."/>
            <person name="Formenti G."/>
            <person name="Howe K."/>
            <person name="Fedrigo O."/>
            <person name="Jarvis E.D."/>
        </authorList>
    </citation>
    <scope>NUCLEOTIDE SEQUENCE [LARGE SCALE GENOMIC DNA]</scope>
</reference>
<sequence length="73" mass="8745">FYIVSLPILVLPFCYKYFMVHWSQKVKHVYTMEHMTAQLELKVILISQSHGRNSVHLVQTEHQNGEERGFKWL</sequence>
<proteinExistence type="predicted"/>
<organism evidence="1 2">
    <name type="scientific">Pygocentrus nattereri</name>
    <name type="common">Red-bellied piranha</name>
    <dbReference type="NCBI Taxonomy" id="42514"/>
    <lineage>
        <taxon>Eukaryota</taxon>
        <taxon>Metazoa</taxon>
        <taxon>Chordata</taxon>
        <taxon>Craniata</taxon>
        <taxon>Vertebrata</taxon>
        <taxon>Euteleostomi</taxon>
        <taxon>Actinopterygii</taxon>
        <taxon>Neopterygii</taxon>
        <taxon>Teleostei</taxon>
        <taxon>Ostariophysi</taxon>
        <taxon>Characiformes</taxon>
        <taxon>Characoidei</taxon>
        <taxon>Pygocentrus</taxon>
    </lineage>
</organism>
<reference evidence="1" key="2">
    <citation type="submission" date="2025-08" db="UniProtKB">
        <authorList>
            <consortium name="Ensembl"/>
        </authorList>
    </citation>
    <scope>IDENTIFICATION</scope>
</reference>
<evidence type="ECO:0000313" key="2">
    <source>
        <dbReference type="Proteomes" id="UP001501920"/>
    </source>
</evidence>
<reference evidence="1" key="3">
    <citation type="submission" date="2025-09" db="UniProtKB">
        <authorList>
            <consortium name="Ensembl"/>
        </authorList>
    </citation>
    <scope>IDENTIFICATION</scope>
</reference>
<name>A0AAR2J170_PYGNA</name>
<dbReference type="Proteomes" id="UP001501920">
    <property type="component" value="Chromosome 28"/>
</dbReference>